<keyword evidence="4" id="KW-1185">Reference proteome</keyword>
<dbReference type="CDD" id="cd02976">
    <property type="entry name" value="NrdH"/>
    <property type="match status" value="1"/>
</dbReference>
<feature type="domain" description="DUF4124" evidence="2">
    <location>
        <begin position="50"/>
        <end position="100"/>
    </location>
</feature>
<dbReference type="PROSITE" id="PS51354">
    <property type="entry name" value="GLUTAREDOXIN_2"/>
    <property type="match status" value="1"/>
</dbReference>
<evidence type="ECO:0000313" key="3">
    <source>
        <dbReference type="EMBL" id="NMQ27036.1"/>
    </source>
</evidence>
<dbReference type="Proteomes" id="UP000749010">
    <property type="component" value="Unassembled WGS sequence"/>
</dbReference>
<dbReference type="InterPro" id="IPR025392">
    <property type="entry name" value="DUF4124"/>
</dbReference>
<dbReference type="EMBL" id="SPMY01000011">
    <property type="protein sequence ID" value="NMQ27036.1"/>
    <property type="molecule type" value="Genomic_DNA"/>
</dbReference>
<organism evidence="3 4">
    <name type="scientific">Candidatus Accumulibacter phosphatis</name>
    <dbReference type="NCBI Taxonomy" id="327160"/>
    <lineage>
        <taxon>Bacteria</taxon>
        <taxon>Pseudomonadati</taxon>
        <taxon>Pseudomonadota</taxon>
        <taxon>Betaproteobacteria</taxon>
        <taxon>Candidatus Accumulibacter</taxon>
    </lineage>
</organism>
<reference evidence="3 4" key="1">
    <citation type="submission" date="2019-03" db="EMBL/GenBank/DDBJ databases">
        <title>Metabolic reconstructions from genomes of highly enriched 'Candidatus Accumulibacter' and 'Candidatus Competibacter' bioreactor populations.</title>
        <authorList>
            <person name="Annavajhala M.K."/>
            <person name="Welles L."/>
            <person name="Abbas B."/>
            <person name="Sorokin D."/>
            <person name="Park H."/>
            <person name="Van Loosdrecht M."/>
            <person name="Chandran K."/>
        </authorList>
    </citation>
    <scope>NUCLEOTIDE SEQUENCE [LARGE SCALE GENOMIC DNA]</scope>
    <source>
        <strain evidence="3 4">SBR_S</strain>
    </source>
</reference>
<dbReference type="Pfam" id="PF13511">
    <property type="entry name" value="DUF4124"/>
    <property type="match status" value="1"/>
</dbReference>
<dbReference type="InterPro" id="IPR036249">
    <property type="entry name" value="Thioredoxin-like_sf"/>
</dbReference>
<feature type="domain" description="Glutaredoxin" evidence="1">
    <location>
        <begin position="115"/>
        <end position="173"/>
    </location>
</feature>
<evidence type="ECO:0000259" key="1">
    <source>
        <dbReference type="Pfam" id="PF00462"/>
    </source>
</evidence>
<dbReference type="InterPro" id="IPR002109">
    <property type="entry name" value="Glutaredoxin"/>
</dbReference>
<protein>
    <submittedName>
        <fullName evidence="3">Glutaredoxin family protein</fullName>
    </submittedName>
</protein>
<gene>
    <name evidence="3" type="ORF">E4Q23_04285</name>
</gene>
<dbReference type="Gene3D" id="3.40.30.10">
    <property type="entry name" value="Glutaredoxin"/>
    <property type="match status" value="1"/>
</dbReference>
<evidence type="ECO:0000259" key="2">
    <source>
        <dbReference type="Pfam" id="PF13511"/>
    </source>
</evidence>
<accession>A0ABX1TUC9</accession>
<dbReference type="Pfam" id="PF00462">
    <property type="entry name" value="Glutaredoxin"/>
    <property type="match status" value="1"/>
</dbReference>
<sequence length="207" mass="21904">MKATTVPLFPDPSPARGEGSFVSRVRDFASKGNSAMDTTSALRFACIATALLAATAVSAQTTYRWEDPRSGITVISDRPPPPGTRDVTVTEGPSIAAEQQQMPYTIRQASEKFPVTLFTSADCGACEQARALLNGRGVPFSEKLLTSQEELTALGRQLGGDAVLPSISVGRQHATGFAPPKWNELLDFAGYPVSAPYGFKPAAAPSQ</sequence>
<comment type="caution">
    <text evidence="3">The sequence shown here is derived from an EMBL/GenBank/DDBJ whole genome shotgun (WGS) entry which is preliminary data.</text>
</comment>
<name>A0ABX1TUC9_9PROT</name>
<evidence type="ECO:0000313" key="4">
    <source>
        <dbReference type="Proteomes" id="UP000749010"/>
    </source>
</evidence>
<proteinExistence type="predicted"/>
<dbReference type="SUPFAM" id="SSF52833">
    <property type="entry name" value="Thioredoxin-like"/>
    <property type="match status" value="1"/>
</dbReference>